<gene>
    <name evidence="2" type="ORF">IAA42_07230</name>
</gene>
<dbReference type="Proteomes" id="UP000824133">
    <property type="component" value="Unassembled WGS sequence"/>
</dbReference>
<sequence length="116" mass="11903">MRLEVLDAAGLDTADALARLMGSEALLGRLLGKFAADENCARLVAAAEKDDADAALEAAHALKGVSGNLSMTRLYELTARQCELIRGGDWPAARALTTEVASAHGALVDAIGAALA</sequence>
<evidence type="ECO:0000313" key="3">
    <source>
        <dbReference type="Proteomes" id="UP000824133"/>
    </source>
</evidence>
<dbReference type="InterPro" id="IPR008207">
    <property type="entry name" value="Sig_transdc_His_kin_Hpt_dom"/>
</dbReference>
<dbReference type="GO" id="GO:0000160">
    <property type="term" value="P:phosphorelay signal transduction system"/>
    <property type="evidence" value="ECO:0007669"/>
    <property type="project" value="InterPro"/>
</dbReference>
<dbReference type="SUPFAM" id="SSF47226">
    <property type="entry name" value="Histidine-containing phosphotransfer domain, HPT domain"/>
    <property type="match status" value="1"/>
</dbReference>
<dbReference type="InterPro" id="IPR036641">
    <property type="entry name" value="HPT_dom_sf"/>
</dbReference>
<dbReference type="EMBL" id="DXCP01000054">
    <property type="protein sequence ID" value="HIY80208.1"/>
    <property type="molecule type" value="Genomic_DNA"/>
</dbReference>
<dbReference type="Pfam" id="PF01627">
    <property type="entry name" value="Hpt"/>
    <property type="match status" value="1"/>
</dbReference>
<protein>
    <submittedName>
        <fullName evidence="2">Hpt domain-containing protein</fullName>
    </submittedName>
</protein>
<accession>A0A9D1ZCB7</accession>
<dbReference type="Gene3D" id="1.20.120.160">
    <property type="entry name" value="HPT domain"/>
    <property type="match status" value="1"/>
</dbReference>
<proteinExistence type="predicted"/>
<organism evidence="2 3">
    <name type="scientific">Candidatus Olsenella excrementavium</name>
    <dbReference type="NCBI Taxonomy" id="2838709"/>
    <lineage>
        <taxon>Bacteria</taxon>
        <taxon>Bacillati</taxon>
        <taxon>Actinomycetota</taxon>
        <taxon>Coriobacteriia</taxon>
        <taxon>Coriobacteriales</taxon>
        <taxon>Atopobiaceae</taxon>
        <taxon>Olsenella</taxon>
    </lineage>
</organism>
<evidence type="ECO:0000259" key="1">
    <source>
        <dbReference type="Pfam" id="PF01627"/>
    </source>
</evidence>
<name>A0A9D1ZCB7_9ACTN</name>
<feature type="domain" description="HPt" evidence="1">
    <location>
        <begin position="36"/>
        <end position="105"/>
    </location>
</feature>
<evidence type="ECO:0000313" key="2">
    <source>
        <dbReference type="EMBL" id="HIY80208.1"/>
    </source>
</evidence>
<comment type="caution">
    <text evidence="2">The sequence shown here is derived from an EMBL/GenBank/DDBJ whole genome shotgun (WGS) entry which is preliminary data.</text>
</comment>
<dbReference type="AlphaFoldDB" id="A0A9D1ZCB7"/>
<reference evidence="2" key="2">
    <citation type="submission" date="2021-04" db="EMBL/GenBank/DDBJ databases">
        <authorList>
            <person name="Gilroy R."/>
        </authorList>
    </citation>
    <scope>NUCLEOTIDE SEQUENCE</scope>
    <source>
        <strain evidence="2">ChiHjej10B9-743</strain>
    </source>
</reference>
<reference evidence="2" key="1">
    <citation type="journal article" date="2021" name="PeerJ">
        <title>Extensive microbial diversity within the chicken gut microbiome revealed by metagenomics and culture.</title>
        <authorList>
            <person name="Gilroy R."/>
            <person name="Ravi A."/>
            <person name="Getino M."/>
            <person name="Pursley I."/>
            <person name="Horton D.L."/>
            <person name="Alikhan N.F."/>
            <person name="Baker D."/>
            <person name="Gharbi K."/>
            <person name="Hall N."/>
            <person name="Watson M."/>
            <person name="Adriaenssens E.M."/>
            <person name="Foster-Nyarko E."/>
            <person name="Jarju S."/>
            <person name="Secka A."/>
            <person name="Antonio M."/>
            <person name="Oren A."/>
            <person name="Chaudhuri R.R."/>
            <person name="La Ragione R."/>
            <person name="Hildebrand F."/>
            <person name="Pallen M.J."/>
        </authorList>
    </citation>
    <scope>NUCLEOTIDE SEQUENCE</scope>
    <source>
        <strain evidence="2">ChiHjej10B9-743</strain>
    </source>
</reference>